<organism evidence="7 8">
    <name type="scientific">Mycobacterium servetii</name>
    <dbReference type="NCBI Taxonomy" id="3237418"/>
    <lineage>
        <taxon>Bacteria</taxon>
        <taxon>Bacillati</taxon>
        <taxon>Actinomycetota</taxon>
        <taxon>Actinomycetes</taxon>
        <taxon>Mycobacteriales</taxon>
        <taxon>Mycobacteriaceae</taxon>
        <taxon>Mycobacterium</taxon>
    </lineage>
</organism>
<name>A0ABV4CAT7_9MYCO</name>
<feature type="transmembrane region" description="Helical" evidence="6">
    <location>
        <begin position="160"/>
        <end position="177"/>
    </location>
</feature>
<evidence type="ECO:0000313" key="7">
    <source>
        <dbReference type="EMBL" id="MEY8018631.1"/>
    </source>
</evidence>
<feature type="transmembrane region" description="Helical" evidence="6">
    <location>
        <begin position="309"/>
        <end position="338"/>
    </location>
</feature>
<evidence type="ECO:0000256" key="1">
    <source>
        <dbReference type="ARBA" id="ARBA00004141"/>
    </source>
</evidence>
<feature type="transmembrane region" description="Helical" evidence="6">
    <location>
        <begin position="389"/>
        <end position="413"/>
    </location>
</feature>
<keyword evidence="4 6" id="KW-1133">Transmembrane helix</keyword>
<evidence type="ECO:0000256" key="6">
    <source>
        <dbReference type="SAM" id="Phobius"/>
    </source>
</evidence>
<evidence type="ECO:0000256" key="3">
    <source>
        <dbReference type="ARBA" id="ARBA00022692"/>
    </source>
</evidence>
<keyword evidence="2" id="KW-0813">Transport</keyword>
<keyword evidence="8" id="KW-1185">Reference proteome</keyword>
<keyword evidence="5 6" id="KW-0472">Membrane</keyword>
<feature type="transmembrane region" description="Helical" evidence="6">
    <location>
        <begin position="553"/>
        <end position="576"/>
    </location>
</feature>
<dbReference type="PANTHER" id="PTHR11706">
    <property type="entry name" value="SOLUTE CARRIER PROTEIN FAMILY 11 MEMBER"/>
    <property type="match status" value="1"/>
</dbReference>
<dbReference type="Proteomes" id="UP001564760">
    <property type="component" value="Unassembled WGS sequence"/>
</dbReference>
<accession>A0ABV4CAT7</accession>
<feature type="transmembrane region" description="Helical" evidence="6">
    <location>
        <begin position="83"/>
        <end position="103"/>
    </location>
</feature>
<dbReference type="PANTHER" id="PTHR11706:SF33">
    <property type="entry name" value="NATURAL RESISTANCE-ASSOCIATED MACROPHAGE PROTEIN 2"/>
    <property type="match status" value="1"/>
</dbReference>
<evidence type="ECO:0000256" key="5">
    <source>
        <dbReference type="ARBA" id="ARBA00023136"/>
    </source>
</evidence>
<sequence length="578" mass="60514">MTSLSTQQHGLPDAAGQAVLDSAHAGDIVGAFGRIRHDGTGSRWRRLRTLMVITGPGLIVMVGDNDAGGVATYAQAGQNYGMALLWTLVFLIPVLYVNQEMVLRLGAVTRVGHARLIFERFGKFWGAFSVGDLLILNALTIVTEFIGVALALGYLGCPKIVAIPAAAVLLFAVVAGGSFRRWEALMFGLIAVNVLIVPMVLLVHPTLAGTAGGLVPRFPGGLNSTVLLLTIAIVGTTVAPWQLFFQQSNVVDKRITARWIPYARADLVIGIVVVMLGATALMAVTAFGLAGTGEFTDAGAVAAGLSRHLGGTVGVLFAIILLDASLIGANAIGLATTYAVGDAMGRRHSLHWRVSEAPLFYGGYALLLAVSAAVAFSPDHVLGLVTQGVQALAGVLLPSATVFLVLLCNDRAVLGPWVNTVRQNIIAWAIVWSLVLLSLALTATTFFPGLSTTTIEAGLAGGAVLGVAVGAAGIVAGRRYTARRQAEAVVRALGGGLDPEQVDQLDGTPLLSRAERRAVLRQDRMNWQTPELAALDRPTMSPVRRMGLFTLRAYLVVAVVLVIVKVVQAGIVAPAASL</sequence>
<dbReference type="InterPro" id="IPR001046">
    <property type="entry name" value="NRAMP_fam"/>
</dbReference>
<feature type="transmembrane region" description="Helical" evidence="6">
    <location>
        <begin position="425"/>
        <end position="447"/>
    </location>
</feature>
<comment type="caution">
    <text evidence="7">The sequence shown here is derived from an EMBL/GenBank/DDBJ whole genome shotgun (WGS) entry which is preliminary data.</text>
</comment>
<feature type="transmembrane region" description="Helical" evidence="6">
    <location>
        <begin position="46"/>
        <end position="63"/>
    </location>
</feature>
<feature type="transmembrane region" description="Helical" evidence="6">
    <location>
        <begin position="124"/>
        <end position="154"/>
    </location>
</feature>
<proteinExistence type="predicted"/>
<reference evidence="7 8" key="1">
    <citation type="submission" date="2024-08" db="EMBL/GenBank/DDBJ databases">
        <title>Mycobacterium servetensis sp. nov., a novel rapid-growing mycobacterial species recovered from a human patient in Zaragoza, Spain.</title>
        <authorList>
            <person name="Tristancho-Baro A.I."/>
            <person name="Buenestado-Serrano S."/>
            <person name="Garcia De Viedma D."/>
            <person name="Milagro-Beamonte A."/>
            <person name="Burillo N."/>
            <person name="Sanz S."/>
            <person name="Lopez-Calleja A.I."/>
            <person name="Penas-Utrilla D."/>
            <person name="Guardingo M."/>
            <person name="Garcia M.J."/>
            <person name="Vinuelas-Bayon J."/>
        </authorList>
    </citation>
    <scope>NUCLEOTIDE SEQUENCE [LARGE SCALE GENOMIC DNA]</scope>
    <source>
        <strain evidence="8">HUMS_12744610</strain>
    </source>
</reference>
<dbReference type="EMBL" id="JBGEDP010000001">
    <property type="protein sequence ID" value="MEY8018631.1"/>
    <property type="molecule type" value="Genomic_DNA"/>
</dbReference>
<evidence type="ECO:0000313" key="8">
    <source>
        <dbReference type="Proteomes" id="UP001564760"/>
    </source>
</evidence>
<evidence type="ECO:0000256" key="4">
    <source>
        <dbReference type="ARBA" id="ARBA00022989"/>
    </source>
</evidence>
<dbReference type="RefSeq" id="WP_369741229.1">
    <property type="nucleotide sequence ID" value="NZ_JBGEDP010000001.1"/>
</dbReference>
<feature type="transmembrane region" description="Helical" evidence="6">
    <location>
        <begin position="359"/>
        <end position="377"/>
    </location>
</feature>
<evidence type="ECO:0000256" key="2">
    <source>
        <dbReference type="ARBA" id="ARBA00022448"/>
    </source>
</evidence>
<protein>
    <submittedName>
        <fullName evidence="7">NRAMP family divalent metal transporter</fullName>
    </submittedName>
</protein>
<comment type="subcellular location">
    <subcellularLocation>
        <location evidence="1">Membrane</location>
        <topology evidence="1">Multi-pass membrane protein</topology>
    </subcellularLocation>
</comment>
<gene>
    <name evidence="7" type="ORF">AB8998_28535</name>
</gene>
<feature type="transmembrane region" description="Helical" evidence="6">
    <location>
        <begin position="184"/>
        <end position="204"/>
    </location>
</feature>
<feature type="transmembrane region" description="Helical" evidence="6">
    <location>
        <begin position="459"/>
        <end position="477"/>
    </location>
</feature>
<dbReference type="Pfam" id="PF01566">
    <property type="entry name" value="Nramp"/>
    <property type="match status" value="1"/>
</dbReference>
<feature type="transmembrane region" description="Helical" evidence="6">
    <location>
        <begin position="265"/>
        <end position="289"/>
    </location>
</feature>
<feature type="transmembrane region" description="Helical" evidence="6">
    <location>
        <begin position="224"/>
        <end position="244"/>
    </location>
</feature>
<keyword evidence="3 6" id="KW-0812">Transmembrane</keyword>